<evidence type="ECO:0000313" key="1">
    <source>
        <dbReference type="EMBL" id="VDO76621.1"/>
    </source>
</evidence>
<dbReference type="WBParaSite" id="HPBE_0000850501-mRNA-1">
    <property type="protein sequence ID" value="HPBE_0000850501-mRNA-1"/>
    <property type="gene ID" value="HPBE_0000850501"/>
</dbReference>
<evidence type="ECO:0000313" key="2">
    <source>
        <dbReference type="Proteomes" id="UP000050761"/>
    </source>
</evidence>
<gene>
    <name evidence="1" type="ORF">HPBE_LOCUS8506</name>
</gene>
<dbReference type="EMBL" id="UZAH01026169">
    <property type="protein sequence ID" value="VDO76621.1"/>
    <property type="molecule type" value="Genomic_DNA"/>
</dbReference>
<keyword evidence="2" id="KW-1185">Reference proteome</keyword>
<organism evidence="2 3">
    <name type="scientific">Heligmosomoides polygyrus</name>
    <name type="common">Parasitic roundworm</name>
    <dbReference type="NCBI Taxonomy" id="6339"/>
    <lineage>
        <taxon>Eukaryota</taxon>
        <taxon>Metazoa</taxon>
        <taxon>Ecdysozoa</taxon>
        <taxon>Nematoda</taxon>
        <taxon>Chromadorea</taxon>
        <taxon>Rhabditida</taxon>
        <taxon>Rhabditina</taxon>
        <taxon>Rhabditomorpha</taxon>
        <taxon>Strongyloidea</taxon>
        <taxon>Heligmosomidae</taxon>
        <taxon>Heligmosomoides</taxon>
    </lineage>
</organism>
<sequence>MPSIASCKADFIKAVTALEVSKGKIPTCYKVPIEANLRHNHEHLFLRQEAVKAYIAELQSAMRTVKEYRQLFLLTVGSSVNAEADNATYEASMQDMRVDDAMLEAESTLMSLQSSLNEVHHLIESFRLAEFSDGTRNDQQRTEATTNLSAKETIISSFASEFRAGRGIAPPPEILAAKATSVAVETTTDIVRQDDASQEAHLATTADYVAARTVTPRVRHLETGIVEIILVDSVGKDLVVELTTKEVVTLPQQPPSLADEDVQFILHHAFDLPACRSESVLPDILIGIDYYWDILSPEAPICLPSGMILSHTRPDPIDMHAADEFSNDETIQRLWSLDALGIVDDHDPSMDSNLARRGAAIVLECLPVIMLDFDDNSVGRAVLPLTQLQTVVTEATLNSQVDMQIPPPPQQSEEFLTASHIMAMWYKETLAVLDQFREVWYNDYLAALRERHQTRSKNARSSPRLRMSATWFS</sequence>
<accession>A0A3P7XQG6</accession>
<evidence type="ECO:0000313" key="3">
    <source>
        <dbReference type="WBParaSite" id="HPBE_0000850501-mRNA-1"/>
    </source>
</evidence>
<dbReference type="Proteomes" id="UP000050761">
    <property type="component" value="Unassembled WGS sequence"/>
</dbReference>
<protein>
    <submittedName>
        <fullName evidence="3">DUF1758 domain-containing protein</fullName>
    </submittedName>
</protein>
<accession>A0A183FMA7</accession>
<reference evidence="1 2" key="1">
    <citation type="submission" date="2018-11" db="EMBL/GenBank/DDBJ databases">
        <authorList>
            <consortium name="Pathogen Informatics"/>
        </authorList>
    </citation>
    <scope>NUCLEOTIDE SEQUENCE [LARGE SCALE GENOMIC DNA]</scope>
</reference>
<dbReference type="OrthoDB" id="5871399at2759"/>
<reference evidence="3" key="2">
    <citation type="submission" date="2019-09" db="UniProtKB">
        <authorList>
            <consortium name="WormBaseParasite"/>
        </authorList>
    </citation>
    <scope>IDENTIFICATION</scope>
</reference>
<proteinExistence type="predicted"/>
<dbReference type="AlphaFoldDB" id="A0A183FMA7"/>
<name>A0A183FMA7_HELPZ</name>